<reference evidence="2 3" key="1">
    <citation type="journal article" date="2019" name="Int. J. Syst. Evol. Microbiol.">
        <title>The Global Catalogue of Microorganisms (GCM) 10K type strain sequencing project: providing services to taxonomists for standard genome sequencing and annotation.</title>
        <authorList>
            <consortium name="The Broad Institute Genomics Platform"/>
            <consortium name="The Broad Institute Genome Sequencing Center for Infectious Disease"/>
            <person name="Wu L."/>
            <person name="Ma J."/>
        </authorList>
    </citation>
    <scope>NUCLEOTIDE SEQUENCE [LARGE SCALE GENOMIC DNA]</scope>
    <source>
        <strain evidence="2 3">CGMCC 1.12553</strain>
    </source>
</reference>
<dbReference type="PANTHER" id="PTHR43441:SF11">
    <property type="entry name" value="RIBOSOMAL-PROTEIN-SERINE ACETYLTRANSFERASE"/>
    <property type="match status" value="1"/>
</dbReference>
<organism evidence="2 3">
    <name type="scientific">Halobium salinum</name>
    <dbReference type="NCBI Taxonomy" id="1364940"/>
    <lineage>
        <taxon>Archaea</taxon>
        <taxon>Methanobacteriati</taxon>
        <taxon>Methanobacteriota</taxon>
        <taxon>Stenosarchaea group</taxon>
        <taxon>Halobacteria</taxon>
        <taxon>Halobacteriales</taxon>
        <taxon>Haloferacaceae</taxon>
        <taxon>Halobium</taxon>
    </lineage>
</organism>
<keyword evidence="3" id="KW-1185">Reference proteome</keyword>
<keyword evidence="2" id="KW-0012">Acyltransferase</keyword>
<dbReference type="Pfam" id="PF13302">
    <property type="entry name" value="Acetyltransf_3"/>
    <property type="match status" value="1"/>
</dbReference>
<dbReference type="EC" id="2.3.-.-" evidence="2"/>
<evidence type="ECO:0000313" key="3">
    <source>
        <dbReference type="Proteomes" id="UP001595921"/>
    </source>
</evidence>
<dbReference type="Gene3D" id="3.40.630.30">
    <property type="match status" value="1"/>
</dbReference>
<dbReference type="InterPro" id="IPR016181">
    <property type="entry name" value="Acyl_CoA_acyltransferase"/>
</dbReference>
<dbReference type="EMBL" id="JBHSDS010000003">
    <property type="protein sequence ID" value="MFC4357160.1"/>
    <property type="molecule type" value="Genomic_DNA"/>
</dbReference>
<dbReference type="GO" id="GO:0016746">
    <property type="term" value="F:acyltransferase activity"/>
    <property type="evidence" value="ECO:0007669"/>
    <property type="project" value="UniProtKB-KW"/>
</dbReference>
<feature type="domain" description="N-acetyltransferase" evidence="1">
    <location>
        <begin position="10"/>
        <end position="157"/>
    </location>
</feature>
<evidence type="ECO:0000259" key="1">
    <source>
        <dbReference type="Pfam" id="PF13302"/>
    </source>
</evidence>
<evidence type="ECO:0000313" key="2">
    <source>
        <dbReference type="EMBL" id="MFC4357160.1"/>
    </source>
</evidence>
<dbReference type="AlphaFoldDB" id="A0ABD5P8W6"/>
<proteinExistence type="predicted"/>
<accession>A0ABD5P8W6</accession>
<name>A0ABD5P8W6_9EURY</name>
<dbReference type="InterPro" id="IPR051908">
    <property type="entry name" value="Ribosomal_N-acetyltransferase"/>
</dbReference>
<dbReference type="Proteomes" id="UP001595921">
    <property type="component" value="Unassembled WGS sequence"/>
</dbReference>
<dbReference type="InterPro" id="IPR000182">
    <property type="entry name" value="GNAT_dom"/>
</dbReference>
<sequence length="226" mass="25654">MFPVGIDTDRLRLRRLTREELPPLVGYEHLGRRRSDAVAEETRFLSWSPHETPKETHDYLERVEDSWDDRGAAHYAVYPREGEDGAGEFAGTTALDVDWEKQTATLGIWLRRRFWGRGYSGERAAALFRLAFGRLDLDLVAVFHHPENEQSRRAVEKYVDAYGGCHEGVLRNWAVDADGEPADRHRYSVSRAEWREAVEGGGGVGTGADAGTTRFLDECETDTRDE</sequence>
<comment type="caution">
    <text evidence="2">The sequence shown here is derived from an EMBL/GenBank/DDBJ whole genome shotgun (WGS) entry which is preliminary data.</text>
</comment>
<dbReference type="RefSeq" id="WP_267622539.1">
    <property type="nucleotide sequence ID" value="NZ_JAODIW010000006.1"/>
</dbReference>
<protein>
    <submittedName>
        <fullName evidence="2">GNAT family N-acetyltransferase</fullName>
        <ecNumber evidence="2">2.3.-.-</ecNumber>
    </submittedName>
</protein>
<gene>
    <name evidence="2" type="ORF">ACFO0N_04250</name>
</gene>
<dbReference type="PANTHER" id="PTHR43441">
    <property type="entry name" value="RIBOSOMAL-PROTEIN-SERINE ACETYLTRANSFERASE"/>
    <property type="match status" value="1"/>
</dbReference>
<dbReference type="SUPFAM" id="SSF55729">
    <property type="entry name" value="Acyl-CoA N-acyltransferases (Nat)"/>
    <property type="match status" value="1"/>
</dbReference>
<keyword evidence="2" id="KW-0808">Transferase</keyword>